<dbReference type="EMBL" id="CP018099">
    <property type="protein sequence ID" value="APF19546.1"/>
    <property type="molecule type" value="Genomic_DNA"/>
</dbReference>
<dbReference type="STRING" id="880073.Cabys_2798"/>
<dbReference type="Gene3D" id="3.30.750.24">
    <property type="entry name" value="STAS domain"/>
    <property type="match status" value="1"/>
</dbReference>
<feature type="domain" description="STAS" evidence="3">
    <location>
        <begin position="1"/>
        <end position="111"/>
    </location>
</feature>
<dbReference type="GO" id="GO:0043856">
    <property type="term" value="F:anti-sigma factor antagonist activity"/>
    <property type="evidence" value="ECO:0007669"/>
    <property type="project" value="InterPro"/>
</dbReference>
<dbReference type="InterPro" id="IPR003658">
    <property type="entry name" value="Anti-sigma_ant"/>
</dbReference>
<organism evidence="5 6">
    <name type="scientific">Caldithrix abyssi DSM 13497</name>
    <dbReference type="NCBI Taxonomy" id="880073"/>
    <lineage>
        <taxon>Bacteria</taxon>
        <taxon>Pseudomonadati</taxon>
        <taxon>Calditrichota</taxon>
        <taxon>Calditrichia</taxon>
        <taxon>Calditrichales</taxon>
        <taxon>Calditrichaceae</taxon>
        <taxon>Caldithrix</taxon>
    </lineage>
</organism>
<dbReference type="NCBIfam" id="TIGR00377">
    <property type="entry name" value="ant_ant_sig"/>
    <property type="match status" value="1"/>
</dbReference>
<dbReference type="RefSeq" id="WP_006926533.1">
    <property type="nucleotide sequence ID" value="NZ_CM001402.1"/>
</dbReference>
<evidence type="ECO:0000259" key="3">
    <source>
        <dbReference type="PROSITE" id="PS50801"/>
    </source>
</evidence>
<dbReference type="OrthoDB" id="962463at2"/>
<dbReference type="Proteomes" id="UP000183868">
    <property type="component" value="Chromosome"/>
</dbReference>
<reference evidence="4 7" key="2">
    <citation type="submission" date="2016-11" db="EMBL/GenBank/DDBJ databases">
        <title>Genomic analysis of Caldithrix abyssi and proposal of a novel bacterial phylum Caldithrichaeota.</title>
        <authorList>
            <person name="Kublanov I."/>
            <person name="Sigalova O."/>
            <person name="Gavrilov S."/>
            <person name="Lebedinsky A."/>
            <person name="Ivanova N."/>
            <person name="Daum C."/>
            <person name="Reddy T."/>
            <person name="Klenk H.P."/>
            <person name="Goker M."/>
            <person name="Reva O."/>
            <person name="Miroshnichenko M."/>
            <person name="Kyprides N."/>
            <person name="Woyke T."/>
            <person name="Gelfand M."/>
        </authorList>
    </citation>
    <scope>NUCLEOTIDE SEQUENCE [LARGE SCALE GENOMIC DNA]</scope>
    <source>
        <strain evidence="4 7">LF13</strain>
    </source>
</reference>
<sequence length="114" mass="12352">MQVQSNEIDGIIVLQVSGKIMGGPEAGQINDKIHELIEAGKTKLVIDMSALELMNSSGLGIFIGAVNTLKSNNGRLVMANVPERIQQLFKMTRLISIFTITESVEQAIDILKTA</sequence>
<evidence type="ECO:0000313" key="4">
    <source>
        <dbReference type="EMBL" id="APF19546.1"/>
    </source>
</evidence>
<dbReference type="EMBL" id="CM001402">
    <property type="protein sequence ID" value="EHO39679.1"/>
    <property type="molecule type" value="Genomic_DNA"/>
</dbReference>
<protein>
    <recommendedName>
        <fullName evidence="2">Anti-sigma factor antagonist</fullName>
    </recommendedName>
</protein>
<dbReference type="PANTHER" id="PTHR33495:SF2">
    <property type="entry name" value="ANTI-SIGMA FACTOR ANTAGONIST TM_1081-RELATED"/>
    <property type="match status" value="1"/>
</dbReference>
<dbReference type="AlphaFoldDB" id="H1XWZ2"/>
<dbReference type="InParanoid" id="H1XWZ2"/>
<dbReference type="Proteomes" id="UP000004671">
    <property type="component" value="Chromosome"/>
</dbReference>
<comment type="similarity">
    <text evidence="1 2">Belongs to the anti-sigma-factor antagonist family.</text>
</comment>
<evidence type="ECO:0000256" key="2">
    <source>
        <dbReference type="RuleBase" id="RU003749"/>
    </source>
</evidence>
<reference evidence="5 6" key="1">
    <citation type="submission" date="2011-09" db="EMBL/GenBank/DDBJ databases">
        <title>The permanent draft genome of Caldithrix abyssi DSM 13497.</title>
        <authorList>
            <consortium name="US DOE Joint Genome Institute (JGI-PGF)"/>
            <person name="Lucas S."/>
            <person name="Han J."/>
            <person name="Lapidus A."/>
            <person name="Bruce D."/>
            <person name="Goodwin L."/>
            <person name="Pitluck S."/>
            <person name="Peters L."/>
            <person name="Kyrpides N."/>
            <person name="Mavromatis K."/>
            <person name="Ivanova N."/>
            <person name="Mikhailova N."/>
            <person name="Chertkov O."/>
            <person name="Detter J.C."/>
            <person name="Tapia R."/>
            <person name="Han C."/>
            <person name="Land M."/>
            <person name="Hauser L."/>
            <person name="Markowitz V."/>
            <person name="Cheng J.-F."/>
            <person name="Hugenholtz P."/>
            <person name="Woyke T."/>
            <person name="Wu D."/>
            <person name="Spring S."/>
            <person name="Brambilla E."/>
            <person name="Klenk H.-P."/>
            <person name="Eisen J.A."/>
        </authorList>
    </citation>
    <scope>NUCLEOTIDE SEQUENCE [LARGE SCALE GENOMIC DNA]</scope>
    <source>
        <strain evidence="5 6">DSM 13497</strain>
    </source>
</reference>
<name>H1XWZ2_CALAY</name>
<dbReference type="InterPro" id="IPR036513">
    <property type="entry name" value="STAS_dom_sf"/>
</dbReference>
<accession>H1XWZ2</accession>
<dbReference type="PROSITE" id="PS50801">
    <property type="entry name" value="STAS"/>
    <property type="match status" value="1"/>
</dbReference>
<evidence type="ECO:0000256" key="1">
    <source>
        <dbReference type="ARBA" id="ARBA00009013"/>
    </source>
</evidence>
<evidence type="ECO:0000313" key="6">
    <source>
        <dbReference type="Proteomes" id="UP000004671"/>
    </source>
</evidence>
<evidence type="ECO:0000313" key="7">
    <source>
        <dbReference type="Proteomes" id="UP000183868"/>
    </source>
</evidence>
<proteinExistence type="inferred from homology"/>
<dbReference type="PaxDb" id="880073-Calab_0025"/>
<keyword evidence="6" id="KW-1185">Reference proteome</keyword>
<evidence type="ECO:0000313" key="5">
    <source>
        <dbReference type="EMBL" id="EHO39679.1"/>
    </source>
</evidence>
<dbReference type="KEGG" id="caby:Cabys_2798"/>
<dbReference type="SUPFAM" id="SSF52091">
    <property type="entry name" value="SpoIIaa-like"/>
    <property type="match status" value="1"/>
</dbReference>
<gene>
    <name evidence="4" type="ORF">Cabys_2798</name>
    <name evidence="5" type="ORF">Calab_0025</name>
</gene>
<dbReference type="PANTHER" id="PTHR33495">
    <property type="entry name" value="ANTI-SIGMA FACTOR ANTAGONIST TM_1081-RELATED-RELATED"/>
    <property type="match status" value="1"/>
</dbReference>
<dbReference type="HOGENOM" id="CLU_115403_6_4_0"/>
<dbReference type="Pfam" id="PF01740">
    <property type="entry name" value="STAS"/>
    <property type="match status" value="1"/>
</dbReference>
<dbReference type="InterPro" id="IPR002645">
    <property type="entry name" value="STAS_dom"/>
</dbReference>
<dbReference type="eggNOG" id="COG1366">
    <property type="taxonomic scope" value="Bacteria"/>
</dbReference>
<dbReference type="CDD" id="cd07043">
    <property type="entry name" value="STAS_anti-anti-sigma_factors"/>
    <property type="match status" value="1"/>
</dbReference>